<evidence type="ECO:0000256" key="4">
    <source>
        <dbReference type="ARBA" id="ARBA00023014"/>
    </source>
</evidence>
<dbReference type="GO" id="GO:0046872">
    <property type="term" value="F:metal ion binding"/>
    <property type="evidence" value="ECO:0007669"/>
    <property type="project" value="UniProtKB-KW"/>
</dbReference>
<sequence>MNVRQMRPGNGIRPMKLPLGEIPHLVLEPTLRCNLGCRACYNRFRAPDKTLDQIRAEIDLGLSKRRLETISILGGEPTLHPDLPQIIRYIRRQNLYCEMLTNGLRLLEPDGDEYLDALVTAGLDRIAFHVDCGQTHVRPDPDADCERLLGMAESRRLWAALAVTVYPESSGTISQVMRRWSRFRFFDGVLVTLPRDAGRSPTHGHGFGSEMLTEYRTIAQDLKVEPVTYLPTSLSDDDVSWLIYFYNINARTGETFGLSPQLNRLLRWAFRVINGRYAFGMTTRPERVSFSFYGSILLELLLHPGRVGRFIALMRDSRGAGDIRLHYIVLQEPPTFNAERNAVQMCYHCPDATIRNGRLTPVCVADRISPLPGAGSAAVDEPLRTTVYSHLGEM</sequence>
<dbReference type="SFLD" id="SFLDG01067">
    <property type="entry name" value="SPASM/twitch_domain_containing"/>
    <property type="match status" value="1"/>
</dbReference>
<keyword evidence="3" id="KW-0408">Iron</keyword>
<keyword evidence="1" id="KW-0949">S-adenosyl-L-methionine</keyword>
<dbReference type="Proteomes" id="UP000779900">
    <property type="component" value="Unassembled WGS sequence"/>
</dbReference>
<dbReference type="SUPFAM" id="SSF102114">
    <property type="entry name" value="Radical SAM enzymes"/>
    <property type="match status" value="1"/>
</dbReference>
<dbReference type="InterPro" id="IPR058240">
    <property type="entry name" value="rSAM_sf"/>
</dbReference>
<dbReference type="InterPro" id="IPR050377">
    <property type="entry name" value="Radical_SAM_PqqE_MftC-like"/>
</dbReference>
<comment type="caution">
    <text evidence="6">The sequence shown here is derived from an EMBL/GenBank/DDBJ whole genome shotgun (WGS) entry which is preliminary data.</text>
</comment>
<evidence type="ECO:0000256" key="3">
    <source>
        <dbReference type="ARBA" id="ARBA00023004"/>
    </source>
</evidence>
<dbReference type="CDD" id="cd01335">
    <property type="entry name" value="Radical_SAM"/>
    <property type="match status" value="1"/>
</dbReference>
<organism evidence="6 7">
    <name type="scientific">candidate division WOR-3 bacterium</name>
    <dbReference type="NCBI Taxonomy" id="2052148"/>
    <lineage>
        <taxon>Bacteria</taxon>
        <taxon>Bacteria division WOR-3</taxon>
    </lineage>
</organism>
<dbReference type="PANTHER" id="PTHR11228">
    <property type="entry name" value="RADICAL SAM DOMAIN PROTEIN"/>
    <property type="match status" value="1"/>
</dbReference>
<dbReference type="Pfam" id="PF04055">
    <property type="entry name" value="Radical_SAM"/>
    <property type="match status" value="1"/>
</dbReference>
<keyword evidence="2" id="KW-0479">Metal-binding</keyword>
<dbReference type="GO" id="GO:0003824">
    <property type="term" value="F:catalytic activity"/>
    <property type="evidence" value="ECO:0007669"/>
    <property type="project" value="InterPro"/>
</dbReference>
<dbReference type="EMBL" id="VGIR01000004">
    <property type="protein sequence ID" value="MBM3330496.1"/>
    <property type="molecule type" value="Genomic_DNA"/>
</dbReference>
<evidence type="ECO:0000256" key="2">
    <source>
        <dbReference type="ARBA" id="ARBA00022723"/>
    </source>
</evidence>
<proteinExistence type="predicted"/>
<name>A0A937XE82_UNCW3</name>
<evidence type="ECO:0000259" key="5">
    <source>
        <dbReference type="Pfam" id="PF04055"/>
    </source>
</evidence>
<dbReference type="InterPro" id="IPR013785">
    <property type="entry name" value="Aldolase_TIM"/>
</dbReference>
<reference evidence="6" key="1">
    <citation type="submission" date="2019-03" db="EMBL/GenBank/DDBJ databases">
        <title>Lake Tanganyika Metagenome-Assembled Genomes (MAGs).</title>
        <authorList>
            <person name="Tran P."/>
        </authorList>
    </citation>
    <scope>NUCLEOTIDE SEQUENCE</scope>
    <source>
        <strain evidence="6">K_DeepCast_150m_m2_040</strain>
    </source>
</reference>
<dbReference type="SFLD" id="SFLDS00029">
    <property type="entry name" value="Radical_SAM"/>
    <property type="match status" value="1"/>
</dbReference>
<evidence type="ECO:0000256" key="1">
    <source>
        <dbReference type="ARBA" id="ARBA00022691"/>
    </source>
</evidence>
<accession>A0A937XE82</accession>
<feature type="domain" description="Radical SAM core" evidence="5">
    <location>
        <begin position="28"/>
        <end position="135"/>
    </location>
</feature>
<dbReference type="InterPro" id="IPR007197">
    <property type="entry name" value="rSAM"/>
</dbReference>
<evidence type="ECO:0000313" key="7">
    <source>
        <dbReference type="Proteomes" id="UP000779900"/>
    </source>
</evidence>
<dbReference type="GO" id="GO:0051536">
    <property type="term" value="F:iron-sulfur cluster binding"/>
    <property type="evidence" value="ECO:0007669"/>
    <property type="project" value="UniProtKB-KW"/>
</dbReference>
<evidence type="ECO:0000313" key="6">
    <source>
        <dbReference type="EMBL" id="MBM3330496.1"/>
    </source>
</evidence>
<dbReference type="PANTHER" id="PTHR11228:SF7">
    <property type="entry name" value="PQQA PEPTIDE CYCLASE"/>
    <property type="match status" value="1"/>
</dbReference>
<gene>
    <name evidence="6" type="ORF">FJY68_01435</name>
</gene>
<keyword evidence="4" id="KW-0411">Iron-sulfur</keyword>
<dbReference type="AlphaFoldDB" id="A0A937XE82"/>
<dbReference type="Gene3D" id="3.20.20.70">
    <property type="entry name" value="Aldolase class I"/>
    <property type="match status" value="1"/>
</dbReference>
<protein>
    <submittedName>
        <fullName evidence="6">Radical SAM protein</fullName>
    </submittedName>
</protein>